<sequence length="218" mass="23778">MIDRRTSINANLVYNGISEDAHKARVSGRVEATGWIDVTYAGALYGGDRPYRPAIELLRRASKLLPNDMKGVRLRIATREALDDLLAEPSGDRFCIEHCGELSKKKALDLAARSHVNLLLLGSGEIHRCGIPLKTYDLLGVGRPVLYFGPGDADALGFMRTFSPDLYHAVDSERDTSALAGKVSDWLYQSAQAESSSVSEPSASSQSRLIMEIVEGRA</sequence>
<reference evidence="1 2" key="1">
    <citation type="submission" date="2024-09" db="EMBL/GenBank/DDBJ databases">
        <authorList>
            <person name="Sun Q."/>
            <person name="Mori K."/>
        </authorList>
    </citation>
    <scope>NUCLEOTIDE SEQUENCE [LARGE SCALE GENOMIC DNA]</scope>
    <source>
        <strain evidence="1 2">KCTC 52403</strain>
    </source>
</reference>
<organism evidence="1 2">
    <name type="scientific">Luteimonas padinae</name>
    <dbReference type="NCBI Taxonomy" id="1714359"/>
    <lineage>
        <taxon>Bacteria</taxon>
        <taxon>Pseudomonadati</taxon>
        <taxon>Pseudomonadota</taxon>
        <taxon>Gammaproteobacteria</taxon>
        <taxon>Lysobacterales</taxon>
        <taxon>Lysobacteraceae</taxon>
        <taxon>Luteimonas</taxon>
    </lineage>
</organism>
<protein>
    <submittedName>
        <fullName evidence="1">Uncharacterized protein</fullName>
    </submittedName>
</protein>
<accession>A0ABV6SYQ7</accession>
<proteinExistence type="predicted"/>
<keyword evidence="2" id="KW-1185">Reference proteome</keyword>
<evidence type="ECO:0000313" key="2">
    <source>
        <dbReference type="Proteomes" id="UP001589898"/>
    </source>
</evidence>
<dbReference type="EMBL" id="JBHLTF010000032">
    <property type="protein sequence ID" value="MFC0718577.1"/>
    <property type="molecule type" value="Genomic_DNA"/>
</dbReference>
<dbReference type="RefSeq" id="WP_189495372.1">
    <property type="nucleotide sequence ID" value="NZ_BMZT01000003.1"/>
</dbReference>
<evidence type="ECO:0000313" key="1">
    <source>
        <dbReference type="EMBL" id="MFC0718577.1"/>
    </source>
</evidence>
<name>A0ABV6SYQ7_9GAMM</name>
<comment type="caution">
    <text evidence="1">The sequence shown here is derived from an EMBL/GenBank/DDBJ whole genome shotgun (WGS) entry which is preliminary data.</text>
</comment>
<dbReference type="Proteomes" id="UP001589898">
    <property type="component" value="Unassembled WGS sequence"/>
</dbReference>
<gene>
    <name evidence="1" type="ORF">ACFFFU_12620</name>
</gene>